<proteinExistence type="inferred from homology"/>
<dbReference type="InterPro" id="IPR015422">
    <property type="entry name" value="PyrdxlP-dep_Trfase_small"/>
</dbReference>
<dbReference type="InterPro" id="IPR050859">
    <property type="entry name" value="Class-I_PLP-dep_aminotransf"/>
</dbReference>
<evidence type="ECO:0000256" key="3">
    <source>
        <dbReference type="ARBA" id="ARBA00011738"/>
    </source>
</evidence>
<protein>
    <submittedName>
        <fullName evidence="8">Putative transcriptional regulator, GntR family</fullName>
    </submittedName>
</protein>
<evidence type="ECO:0000256" key="2">
    <source>
        <dbReference type="ARBA" id="ARBA00007441"/>
    </source>
</evidence>
<dbReference type="SUPFAM" id="SSF53383">
    <property type="entry name" value="PLP-dependent transferases"/>
    <property type="match status" value="1"/>
</dbReference>
<dbReference type="EMBL" id="CP001854">
    <property type="protein sequence ID" value="ADB54340.1"/>
    <property type="molecule type" value="Genomic_DNA"/>
</dbReference>
<keyword evidence="9" id="KW-1185">Reference proteome</keyword>
<dbReference type="CDD" id="cd00609">
    <property type="entry name" value="AAT_like"/>
    <property type="match status" value="1"/>
</dbReference>
<dbReference type="KEGG" id="cwo:Cwoe_5940"/>
<comment type="similarity">
    <text evidence="2">Belongs to the class-I pyridoxal-phosphate-dependent aminotransferase family.</text>
</comment>
<feature type="domain" description="Aminotransferase class I/classII large" evidence="7">
    <location>
        <begin position="45"/>
        <end position="405"/>
    </location>
</feature>
<dbReference type="PANTHER" id="PTHR42790">
    <property type="entry name" value="AMINOTRANSFERASE"/>
    <property type="match status" value="1"/>
</dbReference>
<evidence type="ECO:0000313" key="8">
    <source>
        <dbReference type="EMBL" id="ADB54340.1"/>
    </source>
</evidence>
<comment type="subunit">
    <text evidence="3">Homodimer.</text>
</comment>
<organism evidence="8 9">
    <name type="scientific">Conexibacter woesei (strain DSM 14684 / CCUG 47730 / CIP 108061 / JCM 11494 / NBRC 100937 / ID131577)</name>
    <dbReference type="NCBI Taxonomy" id="469383"/>
    <lineage>
        <taxon>Bacteria</taxon>
        <taxon>Bacillati</taxon>
        <taxon>Actinomycetota</taxon>
        <taxon>Thermoleophilia</taxon>
        <taxon>Solirubrobacterales</taxon>
        <taxon>Conexibacteraceae</taxon>
        <taxon>Conexibacter</taxon>
    </lineage>
</organism>
<reference evidence="9" key="2">
    <citation type="submission" date="2010-01" db="EMBL/GenBank/DDBJ databases">
        <title>The complete genome of Conexibacter woesei DSM 14684.</title>
        <authorList>
            <consortium name="US DOE Joint Genome Institute (JGI-PGF)"/>
            <person name="Lucas S."/>
            <person name="Copeland A."/>
            <person name="Lapidus A."/>
            <person name="Glavina del Rio T."/>
            <person name="Dalin E."/>
            <person name="Tice H."/>
            <person name="Bruce D."/>
            <person name="Goodwin L."/>
            <person name="Pitluck S."/>
            <person name="Kyrpides N."/>
            <person name="Mavromatis K."/>
            <person name="Ivanova N."/>
            <person name="Mikhailova N."/>
            <person name="Chertkov O."/>
            <person name="Brettin T."/>
            <person name="Detter J.C."/>
            <person name="Han C."/>
            <person name="Larimer F."/>
            <person name="Land M."/>
            <person name="Hauser L."/>
            <person name="Markowitz V."/>
            <person name="Cheng J.-F."/>
            <person name="Hugenholtz P."/>
            <person name="Woyke T."/>
            <person name="Wu D."/>
            <person name="Pukall R."/>
            <person name="Steenblock K."/>
            <person name="Schneider S."/>
            <person name="Klenk H.-P."/>
            <person name="Eisen J.A."/>
        </authorList>
    </citation>
    <scope>NUCLEOTIDE SEQUENCE [LARGE SCALE GENOMIC DNA]</scope>
    <source>
        <strain evidence="9">DSM 14684 / CIP 108061 / JCM 11494 / NBRC 100937 / ID131577</strain>
    </source>
</reference>
<evidence type="ECO:0000256" key="1">
    <source>
        <dbReference type="ARBA" id="ARBA00001933"/>
    </source>
</evidence>
<dbReference type="Proteomes" id="UP000008229">
    <property type="component" value="Chromosome"/>
</dbReference>
<accession>D3F3W5</accession>
<keyword evidence="5" id="KW-0808">Transferase</keyword>
<evidence type="ECO:0000256" key="6">
    <source>
        <dbReference type="ARBA" id="ARBA00022898"/>
    </source>
</evidence>
<dbReference type="PANTHER" id="PTHR42790:SF19">
    <property type="entry name" value="KYNURENINE_ALPHA-AMINOADIPATE AMINOTRANSFERASE, MITOCHONDRIAL"/>
    <property type="match status" value="1"/>
</dbReference>
<dbReference type="GO" id="GO:0008483">
    <property type="term" value="F:transaminase activity"/>
    <property type="evidence" value="ECO:0007669"/>
    <property type="project" value="UniProtKB-KW"/>
</dbReference>
<dbReference type="InterPro" id="IPR015421">
    <property type="entry name" value="PyrdxlP-dep_Trfase_major"/>
</dbReference>
<dbReference type="GO" id="GO:0030170">
    <property type="term" value="F:pyridoxal phosphate binding"/>
    <property type="evidence" value="ECO:0007669"/>
    <property type="project" value="InterPro"/>
</dbReference>
<dbReference type="eggNOG" id="COG1167">
    <property type="taxonomic scope" value="Bacteria"/>
</dbReference>
<dbReference type="InterPro" id="IPR015424">
    <property type="entry name" value="PyrdxlP-dep_Trfase"/>
</dbReference>
<sequence length="463" mass="51135">MTRREPPRSNARDIERYAALFSSRTQVMKSSAMRDMMALTQRPEVISLAGGLPDTSTFPPETYASVMQTVAAEACAQALQYGPTEGMAAVNDCIHQVMAAEGMSVSDEELLVTTGGQQVIDLVCKTLIDPGDVIVAEAPTYPGAVPTFCSYQADVVQIPMDADGMRVDELEETLDRLEREGRRPKFIYTIPTFQNPGGVTMSLARRRRLVRIAHERELLVLEDNPYGMLRYEGEPLPPLYALDGGEFVIYLGTFSKILSPGIRLGWAAAPRPVLQKMNIGKQAADLCSSSMTQLFVSAYFASGDWQRYVRSLRDVYRRRRDAMFDALAEHFPREAQWTRPEGGMFIWATLPDYIDTTDLLARALRENVAFVPGRGAYLDGRGGSSMRLNFSGVGEDDIREGIRRIGAVVAEQVALYGTLTGAEAVTAAPTATDDATETADEQLARVVELPRRDAQQARAERDR</sequence>
<gene>
    <name evidence="8" type="ordered locus">Cwoe_5940</name>
</gene>
<evidence type="ECO:0000256" key="4">
    <source>
        <dbReference type="ARBA" id="ARBA00022576"/>
    </source>
</evidence>
<dbReference type="Gene3D" id="3.90.1150.10">
    <property type="entry name" value="Aspartate Aminotransferase, domain 1"/>
    <property type="match status" value="1"/>
</dbReference>
<dbReference type="Pfam" id="PF00155">
    <property type="entry name" value="Aminotran_1_2"/>
    <property type="match status" value="1"/>
</dbReference>
<dbReference type="GO" id="GO:1901605">
    <property type="term" value="P:alpha-amino acid metabolic process"/>
    <property type="evidence" value="ECO:0007669"/>
    <property type="project" value="TreeGrafter"/>
</dbReference>
<dbReference type="FunFam" id="3.40.640.10:FF:000053">
    <property type="entry name" value="Aminotransferase, class I"/>
    <property type="match status" value="1"/>
</dbReference>
<keyword evidence="4" id="KW-0032">Aminotransferase</keyword>
<dbReference type="RefSeq" id="WP_012937391.1">
    <property type="nucleotide sequence ID" value="NC_013739.1"/>
</dbReference>
<dbReference type="STRING" id="469383.Cwoe_5940"/>
<evidence type="ECO:0000259" key="7">
    <source>
        <dbReference type="Pfam" id="PF00155"/>
    </source>
</evidence>
<dbReference type="InterPro" id="IPR004839">
    <property type="entry name" value="Aminotransferase_I/II_large"/>
</dbReference>
<dbReference type="AlphaFoldDB" id="D3F3W5"/>
<evidence type="ECO:0000256" key="5">
    <source>
        <dbReference type="ARBA" id="ARBA00022679"/>
    </source>
</evidence>
<keyword evidence="6" id="KW-0663">Pyridoxal phosphate</keyword>
<evidence type="ECO:0000313" key="9">
    <source>
        <dbReference type="Proteomes" id="UP000008229"/>
    </source>
</evidence>
<dbReference type="OrthoDB" id="199743at2"/>
<comment type="cofactor">
    <cofactor evidence="1">
        <name>pyridoxal 5'-phosphate</name>
        <dbReference type="ChEBI" id="CHEBI:597326"/>
    </cofactor>
</comment>
<name>D3F3W5_CONWI</name>
<dbReference type="HOGENOM" id="CLU_017584_0_6_11"/>
<dbReference type="Gene3D" id="3.40.640.10">
    <property type="entry name" value="Type I PLP-dependent aspartate aminotransferase-like (Major domain)"/>
    <property type="match status" value="1"/>
</dbReference>
<reference evidence="8 9" key="1">
    <citation type="journal article" date="2010" name="Stand. Genomic Sci.">
        <title>Complete genome sequence of Conexibacter woesei type strain (ID131577).</title>
        <authorList>
            <person name="Pukall R."/>
            <person name="Lapidus A."/>
            <person name="Glavina Del Rio T."/>
            <person name="Copeland A."/>
            <person name="Tice H."/>
            <person name="Cheng J.-F."/>
            <person name="Lucas S."/>
            <person name="Chen F."/>
            <person name="Nolan M."/>
            <person name="Bruce D."/>
            <person name="Goodwin L."/>
            <person name="Pitluck S."/>
            <person name="Mavromatis K."/>
            <person name="Ivanova N."/>
            <person name="Ovchinnikova G."/>
            <person name="Pati A."/>
            <person name="Chen A."/>
            <person name="Palaniappan K."/>
            <person name="Land M."/>
            <person name="Hauser L."/>
            <person name="Chang Y.-J."/>
            <person name="Jeffries C.D."/>
            <person name="Chain P."/>
            <person name="Meincke L."/>
            <person name="Sims D."/>
            <person name="Brettin T."/>
            <person name="Detter J.C."/>
            <person name="Rohde M."/>
            <person name="Goeker M."/>
            <person name="Bristow J."/>
            <person name="Eisen J.A."/>
            <person name="Markowitz V."/>
            <person name="Kyrpides N.C."/>
            <person name="Klenk H.-P."/>
            <person name="Hugenholtz P."/>
        </authorList>
    </citation>
    <scope>NUCLEOTIDE SEQUENCE [LARGE SCALE GENOMIC DNA]</scope>
    <source>
        <strain evidence="9">DSM 14684 / CIP 108061 / JCM 11494 / NBRC 100937 / ID131577</strain>
    </source>
</reference>